<dbReference type="InterPro" id="IPR041657">
    <property type="entry name" value="HTH_17"/>
</dbReference>
<dbReference type="EMBL" id="JABKKE010000027">
    <property type="protein sequence ID" value="NPE15134.1"/>
    <property type="molecule type" value="Genomic_DNA"/>
</dbReference>
<dbReference type="Proteomes" id="UP001193734">
    <property type="component" value="Unassembled WGS sequence"/>
</dbReference>
<proteinExistence type="predicted"/>
<protein>
    <submittedName>
        <fullName evidence="2">Helix-turn-helix domain-containing protein</fullName>
    </submittedName>
</protein>
<evidence type="ECO:0000313" key="3">
    <source>
        <dbReference type="Proteomes" id="UP001193734"/>
    </source>
</evidence>
<gene>
    <name evidence="2" type="ORF">HPS55_12535</name>
</gene>
<evidence type="ECO:0000313" key="2">
    <source>
        <dbReference type="EMBL" id="NPE15134.1"/>
    </source>
</evidence>
<dbReference type="GeneID" id="82158595"/>
<dbReference type="Pfam" id="PF12728">
    <property type="entry name" value="HTH_17"/>
    <property type="match status" value="1"/>
</dbReference>
<evidence type="ECO:0000259" key="1">
    <source>
        <dbReference type="Pfam" id="PF12728"/>
    </source>
</evidence>
<comment type="caution">
    <text evidence="2">The sequence shown here is derived from an EMBL/GenBank/DDBJ whole genome shotgun (WGS) entry which is preliminary data.</text>
</comment>
<organism evidence="2 3">
    <name type="scientific">Xylanibacter rodentium</name>
    <dbReference type="NCBI Taxonomy" id="2736289"/>
    <lineage>
        <taxon>Bacteria</taxon>
        <taxon>Pseudomonadati</taxon>
        <taxon>Bacteroidota</taxon>
        <taxon>Bacteroidia</taxon>
        <taxon>Bacteroidales</taxon>
        <taxon>Prevotellaceae</taxon>
        <taxon>Xylanibacter</taxon>
    </lineage>
</organism>
<accession>A0ABX2AWG9</accession>
<reference evidence="2 3" key="1">
    <citation type="submission" date="2020-05" db="EMBL/GenBank/DDBJ databases">
        <title>Distinct polysaccharide utilization as determinants for interspecies competition between intestinal Prevotella spp.</title>
        <authorList>
            <person name="Galvez E.J.C."/>
            <person name="Iljazovic A."/>
            <person name="Strowig T."/>
        </authorList>
    </citation>
    <scope>NUCLEOTIDE SEQUENCE [LARGE SCALE GENOMIC DNA]</scope>
    <source>
        <strain evidence="2 3">PROD</strain>
    </source>
</reference>
<dbReference type="RefSeq" id="WP_172178304.1">
    <property type="nucleotide sequence ID" value="NZ_CASGIA010000031.1"/>
</dbReference>
<sequence>MKQENYIKVVKDVVQRMERHTDVVMNVKQVAEYLGLSVDAVRKRCQRKQLPYHLNAKHLYFSKLEVDATLLNRKRYGSEPF</sequence>
<keyword evidence="3" id="KW-1185">Reference proteome</keyword>
<name>A0ABX2AWG9_9BACT</name>
<feature type="domain" description="Helix-turn-helix" evidence="1">
    <location>
        <begin position="25"/>
        <end position="71"/>
    </location>
</feature>